<dbReference type="InterPro" id="IPR050823">
    <property type="entry name" value="Plant_Ser_Thr_Prot_Kinase"/>
</dbReference>
<gene>
    <name evidence="5" type="primary">LOC115735297</name>
</gene>
<evidence type="ECO:0000259" key="3">
    <source>
        <dbReference type="PROSITE" id="PS50011"/>
    </source>
</evidence>
<name>A0ABM3HRM3_9MYRT</name>
<evidence type="ECO:0000313" key="4">
    <source>
        <dbReference type="Proteomes" id="UP000827889"/>
    </source>
</evidence>
<keyword evidence="5" id="KW-0418">Kinase</keyword>
<reference evidence="5" key="1">
    <citation type="submission" date="2025-08" db="UniProtKB">
        <authorList>
            <consortium name="RefSeq"/>
        </authorList>
    </citation>
    <scope>IDENTIFICATION</scope>
    <source>
        <tissue evidence="5">Leaf</tissue>
    </source>
</reference>
<evidence type="ECO:0000313" key="5">
    <source>
        <dbReference type="RefSeq" id="XP_048139256.1"/>
    </source>
</evidence>
<accession>A0ABM3HRM3</accession>
<dbReference type="Gene3D" id="1.10.510.10">
    <property type="entry name" value="Transferase(Phosphotransferase) domain 1"/>
    <property type="match status" value="1"/>
</dbReference>
<protein>
    <submittedName>
        <fullName evidence="5">Probable serine/threonine-protein kinase PBL3</fullName>
    </submittedName>
</protein>
<dbReference type="CDD" id="cd14066">
    <property type="entry name" value="STKc_IRAK"/>
    <property type="match status" value="1"/>
</dbReference>
<dbReference type="SUPFAM" id="SSF56112">
    <property type="entry name" value="Protein kinase-like (PK-like)"/>
    <property type="match status" value="1"/>
</dbReference>
<dbReference type="SMART" id="SM00220">
    <property type="entry name" value="S_TKc"/>
    <property type="match status" value="1"/>
</dbReference>
<keyword evidence="4" id="KW-1185">Reference proteome</keyword>
<dbReference type="PROSITE" id="PS50011">
    <property type="entry name" value="PROTEIN_KINASE_DOM"/>
    <property type="match status" value="1"/>
</dbReference>
<dbReference type="RefSeq" id="XP_048139256.1">
    <property type="nucleotide sequence ID" value="XM_048283299.1"/>
</dbReference>
<keyword evidence="1" id="KW-0547">Nucleotide-binding</keyword>
<dbReference type="Gene3D" id="3.30.200.20">
    <property type="entry name" value="Phosphorylase Kinase, domain 1"/>
    <property type="match status" value="1"/>
</dbReference>
<dbReference type="InterPro" id="IPR000719">
    <property type="entry name" value="Prot_kinase_dom"/>
</dbReference>
<proteinExistence type="predicted"/>
<dbReference type="PANTHER" id="PTHR45621">
    <property type="entry name" value="OS01G0588500 PROTEIN-RELATED"/>
    <property type="match status" value="1"/>
</dbReference>
<dbReference type="Proteomes" id="UP000827889">
    <property type="component" value="Chromosome 8"/>
</dbReference>
<sequence>MGNCWRKPAKCAHASSNKFSERANYHPGSESAPRREGPTSANPEKSPVASGVVLSAPINLKSFSFSDLKNATKNFRSESLIGEGGFGFVFKGWIDESTLVPTKPGIGIVVAIKKLKPESFQGHKEWLAEVNYLGQLHHENLVKLIGYCSESDNRLLVYECMPKGSLENHLFRKGVQPMAWSTRMNIAIGVARGLSFLHSLDANVIFRDLKASNILLDSDFNPKLSDFGLARDGPSGDETHVSTRVVGTQGYAAPEYVATGHLTPKSDVYSFGVVLLELLTGRRAMDDERGGFVDETLVEWAKPFLNDTRRVLRIMDMRLGGQYFKKEAQGAAALALQCLHTDPKNRPPMTEVLSLLEQLQTTKQPPRQPAR</sequence>
<dbReference type="InterPro" id="IPR017441">
    <property type="entry name" value="Protein_kinase_ATP_BS"/>
</dbReference>
<evidence type="ECO:0000256" key="2">
    <source>
        <dbReference type="SAM" id="MobiDB-lite"/>
    </source>
</evidence>
<feature type="domain" description="Protein kinase" evidence="3">
    <location>
        <begin position="75"/>
        <end position="359"/>
    </location>
</feature>
<dbReference type="Pfam" id="PF00069">
    <property type="entry name" value="Pkinase"/>
    <property type="match status" value="1"/>
</dbReference>
<feature type="binding site" evidence="1">
    <location>
        <position position="114"/>
    </location>
    <ligand>
        <name>ATP</name>
        <dbReference type="ChEBI" id="CHEBI:30616"/>
    </ligand>
</feature>
<dbReference type="GeneID" id="115735297"/>
<feature type="region of interest" description="Disordered" evidence="2">
    <location>
        <begin position="1"/>
        <end position="47"/>
    </location>
</feature>
<organism evidence="4 5">
    <name type="scientific">Rhodamnia argentea</name>
    <dbReference type="NCBI Taxonomy" id="178133"/>
    <lineage>
        <taxon>Eukaryota</taxon>
        <taxon>Viridiplantae</taxon>
        <taxon>Streptophyta</taxon>
        <taxon>Embryophyta</taxon>
        <taxon>Tracheophyta</taxon>
        <taxon>Spermatophyta</taxon>
        <taxon>Magnoliopsida</taxon>
        <taxon>eudicotyledons</taxon>
        <taxon>Gunneridae</taxon>
        <taxon>Pentapetalae</taxon>
        <taxon>rosids</taxon>
        <taxon>malvids</taxon>
        <taxon>Myrtales</taxon>
        <taxon>Myrtaceae</taxon>
        <taxon>Myrtoideae</taxon>
        <taxon>Myrteae</taxon>
        <taxon>Australasian group</taxon>
        <taxon>Rhodamnia</taxon>
    </lineage>
</organism>
<dbReference type="GO" id="GO:0016301">
    <property type="term" value="F:kinase activity"/>
    <property type="evidence" value="ECO:0007669"/>
    <property type="project" value="UniProtKB-KW"/>
</dbReference>
<evidence type="ECO:0000256" key="1">
    <source>
        <dbReference type="PROSITE-ProRule" id="PRU10141"/>
    </source>
</evidence>
<dbReference type="InterPro" id="IPR011009">
    <property type="entry name" value="Kinase-like_dom_sf"/>
</dbReference>
<keyword evidence="1" id="KW-0067">ATP-binding</keyword>
<dbReference type="PROSITE" id="PS00107">
    <property type="entry name" value="PROTEIN_KINASE_ATP"/>
    <property type="match status" value="1"/>
</dbReference>
<keyword evidence="5" id="KW-0808">Transferase</keyword>